<dbReference type="PRINTS" id="PR00385">
    <property type="entry name" value="P450"/>
</dbReference>
<dbReference type="InterPro" id="IPR001128">
    <property type="entry name" value="Cyt_P450"/>
</dbReference>
<dbReference type="GO" id="GO:0020037">
    <property type="term" value="F:heme binding"/>
    <property type="evidence" value="ECO:0007669"/>
    <property type="project" value="InterPro"/>
</dbReference>
<organism evidence="3 4">
    <name type="scientific">Carnegiea gigantea</name>
    <dbReference type="NCBI Taxonomy" id="171969"/>
    <lineage>
        <taxon>Eukaryota</taxon>
        <taxon>Viridiplantae</taxon>
        <taxon>Streptophyta</taxon>
        <taxon>Embryophyta</taxon>
        <taxon>Tracheophyta</taxon>
        <taxon>Spermatophyta</taxon>
        <taxon>Magnoliopsida</taxon>
        <taxon>eudicotyledons</taxon>
        <taxon>Gunneridae</taxon>
        <taxon>Pentapetalae</taxon>
        <taxon>Caryophyllales</taxon>
        <taxon>Cactineae</taxon>
        <taxon>Cactaceae</taxon>
        <taxon>Cactoideae</taxon>
        <taxon>Echinocereeae</taxon>
        <taxon>Carnegiea</taxon>
    </lineage>
</organism>
<dbReference type="Gene3D" id="1.10.630.10">
    <property type="entry name" value="Cytochrome P450"/>
    <property type="match status" value="1"/>
</dbReference>
<dbReference type="EMBL" id="JAKOGI010000133">
    <property type="protein sequence ID" value="KAJ8442841.1"/>
    <property type="molecule type" value="Genomic_DNA"/>
</dbReference>
<dbReference type="InterPro" id="IPR002401">
    <property type="entry name" value="Cyt_P450_E_grp-I"/>
</dbReference>
<dbReference type="PRINTS" id="PR00463">
    <property type="entry name" value="EP450I"/>
</dbReference>
<reference evidence="3" key="1">
    <citation type="submission" date="2022-04" db="EMBL/GenBank/DDBJ databases">
        <title>Carnegiea gigantea Genome sequencing and assembly v2.</title>
        <authorList>
            <person name="Copetti D."/>
            <person name="Sanderson M.J."/>
            <person name="Burquez A."/>
            <person name="Wojciechowski M.F."/>
        </authorList>
    </citation>
    <scope>NUCLEOTIDE SEQUENCE</scope>
    <source>
        <strain evidence="3">SGP5-SGP5p</strain>
        <tissue evidence="3">Aerial part</tissue>
    </source>
</reference>
<comment type="cofactor">
    <cofactor evidence="1">
        <name>heme</name>
        <dbReference type="ChEBI" id="CHEBI:30413"/>
    </cofactor>
</comment>
<name>A0A9Q1KEP6_9CARY</name>
<keyword evidence="4" id="KW-1185">Reference proteome</keyword>
<proteinExistence type="predicted"/>
<evidence type="ECO:0000256" key="2">
    <source>
        <dbReference type="SAM" id="MobiDB-lite"/>
    </source>
</evidence>
<dbReference type="PANTHER" id="PTHR24301">
    <property type="entry name" value="THROMBOXANE-A SYNTHASE"/>
    <property type="match status" value="1"/>
</dbReference>
<dbReference type="Proteomes" id="UP001153076">
    <property type="component" value="Unassembled WGS sequence"/>
</dbReference>
<sequence length="767" mass="86546">MLQGFRKVDPDRWEFANEGFLGGQKHLLKTIKRRRNVTPSTQQQGGPCIELGQYGLEGEMERLRRDRNVLMSEIVKLRQQQQLSREQLVAMEARMQFTEKKQQKMMAFLAKALVNRSFVHNLAQQNEQGALRGIEIGRKRRLTASTRGENLQEDMVSAAAEATQVVQEGLAALESDIATLFSAALQNESISDTQEPQGELDPNLVPLTAEPIVANANDLNWAELLNDDLIGGSEEEEGNVPVEDLVPNPPDWGHCTVIQLLKTIEVGMSSYSLELSPDLMTLTGVKCIRSRILTKVRRVPGPPAFPLVGHLPLLAKFGPSAFSSLANLFGPIFRFQMGRQALIIVADAELCREVGIKKFKYIPNRSIPSPISASPLHQRGLFFSRDSRWATMRNTIISMYQPSHLASLVPTMQSFIETATQNLDTHSHKEQEEEEEEEEDDIVFSNLSLKLATDIIGQAAFGINFGLSRPNSSNDYPKSNEVSDFINQHIYSTTTLKMDLSGSFSIILGMLMPFLQEPFRQVFKRIPGTMDWKIERTNRKLSSRLDEIVAKREKEVQRDSKDFLSLILNARDSEKVSKSLFTSDYISALAYEHLLAGSATTAFTLTSIVYLVSGYPEVERKLIEEIDGFGPNNRVPSASDLQHKFPYLDQASPRGTWVWLAPSVLAKDPKNFPDPEKFRPERFDPNGEEEKKRHPYAHIPFGIGPRACIGQKFALQEIKLSIIHLYRYNVFRHSPNMETPLELEYGIVLNYKHGVKLRVLPRKTKAN</sequence>
<accession>A0A9Q1KEP6</accession>
<evidence type="ECO:0000256" key="1">
    <source>
        <dbReference type="PIRSR" id="PIRSR602401-1"/>
    </source>
</evidence>
<dbReference type="InterPro" id="IPR017972">
    <property type="entry name" value="Cyt_P450_CS"/>
</dbReference>
<evidence type="ECO:0000313" key="4">
    <source>
        <dbReference type="Proteomes" id="UP001153076"/>
    </source>
</evidence>
<dbReference type="AlphaFoldDB" id="A0A9Q1KEP6"/>
<dbReference type="GO" id="GO:0016705">
    <property type="term" value="F:oxidoreductase activity, acting on paired donors, with incorporation or reduction of molecular oxygen"/>
    <property type="evidence" value="ECO:0007669"/>
    <property type="project" value="InterPro"/>
</dbReference>
<dbReference type="SUPFAM" id="SSF48264">
    <property type="entry name" value="Cytochrome P450"/>
    <property type="match status" value="1"/>
</dbReference>
<dbReference type="GO" id="GO:0004497">
    <property type="term" value="F:monooxygenase activity"/>
    <property type="evidence" value="ECO:0007669"/>
    <property type="project" value="InterPro"/>
</dbReference>
<protein>
    <recommendedName>
        <fullName evidence="5">Cytochrome P450</fullName>
    </recommendedName>
</protein>
<evidence type="ECO:0008006" key="5">
    <source>
        <dbReference type="Google" id="ProtNLM"/>
    </source>
</evidence>
<dbReference type="PANTHER" id="PTHR24301:SF2">
    <property type="entry name" value="THROMBOXANE-A SYNTHASE"/>
    <property type="match status" value="1"/>
</dbReference>
<gene>
    <name evidence="3" type="ORF">Cgig2_016307</name>
</gene>
<evidence type="ECO:0000313" key="3">
    <source>
        <dbReference type="EMBL" id="KAJ8442841.1"/>
    </source>
</evidence>
<dbReference type="InterPro" id="IPR036396">
    <property type="entry name" value="Cyt_P450_sf"/>
</dbReference>
<dbReference type="Pfam" id="PF00067">
    <property type="entry name" value="p450"/>
    <property type="match status" value="2"/>
</dbReference>
<comment type="caution">
    <text evidence="3">The sequence shown here is derived from an EMBL/GenBank/DDBJ whole genome shotgun (WGS) entry which is preliminary data.</text>
</comment>
<feature type="binding site" description="axial binding residue" evidence="1">
    <location>
        <position position="708"/>
    </location>
    <ligand>
        <name>heme</name>
        <dbReference type="ChEBI" id="CHEBI:30413"/>
    </ligand>
    <ligandPart>
        <name>Fe</name>
        <dbReference type="ChEBI" id="CHEBI:18248"/>
    </ligandPart>
</feature>
<dbReference type="PROSITE" id="PS00086">
    <property type="entry name" value="CYTOCHROME_P450"/>
    <property type="match status" value="1"/>
</dbReference>
<dbReference type="OrthoDB" id="1470350at2759"/>
<keyword evidence="1" id="KW-0408">Iron</keyword>
<feature type="region of interest" description="Disordered" evidence="2">
    <location>
        <begin position="671"/>
        <end position="691"/>
    </location>
</feature>
<keyword evidence="1" id="KW-0349">Heme</keyword>
<dbReference type="GO" id="GO:0005506">
    <property type="term" value="F:iron ion binding"/>
    <property type="evidence" value="ECO:0007669"/>
    <property type="project" value="InterPro"/>
</dbReference>
<keyword evidence="1" id="KW-0479">Metal-binding</keyword>